<evidence type="ECO:0000259" key="8">
    <source>
        <dbReference type="PROSITE" id="PS51296"/>
    </source>
</evidence>
<evidence type="ECO:0000313" key="9">
    <source>
        <dbReference type="EMBL" id="AIE86582.1"/>
    </source>
</evidence>
<dbReference type="Proteomes" id="UP000027982">
    <property type="component" value="Chromosome"/>
</dbReference>
<feature type="transmembrane region" description="Helical" evidence="7">
    <location>
        <begin position="27"/>
        <end position="48"/>
    </location>
</feature>
<protein>
    <submittedName>
        <fullName evidence="9">Rieske (2Fe-2S) domain-containing protein</fullName>
    </submittedName>
</protein>
<keyword evidence="5" id="KW-1015">Disulfide bond</keyword>
<dbReference type="PRINTS" id="PR00162">
    <property type="entry name" value="RIESKE"/>
</dbReference>
<name>A0A068NTD6_FIMGI</name>
<dbReference type="GO" id="GO:0051537">
    <property type="term" value="F:2 iron, 2 sulfur cluster binding"/>
    <property type="evidence" value="ECO:0007669"/>
    <property type="project" value="UniProtKB-KW"/>
</dbReference>
<keyword evidence="7" id="KW-0812">Transmembrane</keyword>
<dbReference type="InterPro" id="IPR006311">
    <property type="entry name" value="TAT_signal"/>
</dbReference>
<evidence type="ECO:0000256" key="2">
    <source>
        <dbReference type="ARBA" id="ARBA00022723"/>
    </source>
</evidence>
<evidence type="ECO:0000256" key="7">
    <source>
        <dbReference type="SAM" id="Phobius"/>
    </source>
</evidence>
<organism evidence="9 10">
    <name type="scientific">Fimbriimonas ginsengisoli Gsoil 348</name>
    <dbReference type="NCBI Taxonomy" id="661478"/>
    <lineage>
        <taxon>Bacteria</taxon>
        <taxon>Bacillati</taxon>
        <taxon>Armatimonadota</taxon>
        <taxon>Fimbriimonadia</taxon>
        <taxon>Fimbriimonadales</taxon>
        <taxon>Fimbriimonadaceae</taxon>
        <taxon>Fimbriimonas</taxon>
    </lineage>
</organism>
<evidence type="ECO:0000256" key="1">
    <source>
        <dbReference type="ARBA" id="ARBA00022714"/>
    </source>
</evidence>
<dbReference type="InterPro" id="IPR005805">
    <property type="entry name" value="Rieske_Fe-S_prot_C"/>
</dbReference>
<dbReference type="KEGG" id="fgi:OP10G_3214"/>
<keyword evidence="4" id="KW-0411">Iron-sulfur</keyword>
<feature type="domain" description="Rieske" evidence="8">
    <location>
        <begin position="58"/>
        <end position="155"/>
    </location>
</feature>
<gene>
    <name evidence="9" type="ORF">OP10G_3214</name>
</gene>
<dbReference type="InterPro" id="IPR014349">
    <property type="entry name" value="Rieske_Fe-S_prot"/>
</dbReference>
<dbReference type="CDD" id="cd03467">
    <property type="entry name" value="Rieske"/>
    <property type="match status" value="1"/>
</dbReference>
<evidence type="ECO:0000256" key="6">
    <source>
        <dbReference type="ARBA" id="ARBA00034078"/>
    </source>
</evidence>
<dbReference type="EMBL" id="CP007139">
    <property type="protein sequence ID" value="AIE86582.1"/>
    <property type="molecule type" value="Genomic_DNA"/>
</dbReference>
<dbReference type="Pfam" id="PF00355">
    <property type="entry name" value="Rieske"/>
    <property type="match status" value="1"/>
</dbReference>
<evidence type="ECO:0000256" key="5">
    <source>
        <dbReference type="ARBA" id="ARBA00023157"/>
    </source>
</evidence>
<keyword evidence="7" id="KW-0472">Membrane</keyword>
<dbReference type="GO" id="GO:0016020">
    <property type="term" value="C:membrane"/>
    <property type="evidence" value="ECO:0007669"/>
    <property type="project" value="InterPro"/>
</dbReference>
<dbReference type="PROSITE" id="PS51318">
    <property type="entry name" value="TAT"/>
    <property type="match status" value="1"/>
</dbReference>
<dbReference type="AlphaFoldDB" id="A0A068NTD6"/>
<keyword evidence="10" id="KW-1185">Reference proteome</keyword>
<dbReference type="Gene3D" id="2.102.10.10">
    <property type="entry name" value="Rieske [2Fe-2S] iron-sulphur domain"/>
    <property type="match status" value="1"/>
</dbReference>
<evidence type="ECO:0000256" key="4">
    <source>
        <dbReference type="ARBA" id="ARBA00023014"/>
    </source>
</evidence>
<accession>A0A068NTD6</accession>
<dbReference type="GO" id="GO:0004497">
    <property type="term" value="F:monooxygenase activity"/>
    <property type="evidence" value="ECO:0007669"/>
    <property type="project" value="UniProtKB-ARBA"/>
</dbReference>
<reference evidence="9 10" key="1">
    <citation type="journal article" date="2014" name="PLoS ONE">
        <title>The first complete genome sequence of the class fimbriimonadia in the phylum armatimonadetes.</title>
        <authorList>
            <person name="Hu Z.Y."/>
            <person name="Wang Y.Z."/>
            <person name="Im W.T."/>
            <person name="Wang S.Y."/>
            <person name="Zhao G.P."/>
            <person name="Zheng H.J."/>
            <person name="Quan Z.X."/>
        </authorList>
    </citation>
    <scope>NUCLEOTIDE SEQUENCE [LARGE SCALE GENOMIC DNA]</scope>
    <source>
        <strain evidence="9">Gsoil 348</strain>
    </source>
</reference>
<dbReference type="GO" id="GO:0046872">
    <property type="term" value="F:metal ion binding"/>
    <property type="evidence" value="ECO:0007669"/>
    <property type="project" value="UniProtKB-KW"/>
</dbReference>
<dbReference type="InterPro" id="IPR017941">
    <property type="entry name" value="Rieske_2Fe-2S"/>
</dbReference>
<dbReference type="STRING" id="661478.OP10G_3214"/>
<dbReference type="HOGENOM" id="CLU_055690_1_3_0"/>
<dbReference type="PROSITE" id="PS51296">
    <property type="entry name" value="RIESKE"/>
    <property type="match status" value="1"/>
</dbReference>
<dbReference type="GO" id="GO:0016705">
    <property type="term" value="F:oxidoreductase activity, acting on paired donors, with incorporation or reduction of molecular oxygen"/>
    <property type="evidence" value="ECO:0007669"/>
    <property type="project" value="UniProtKB-ARBA"/>
</dbReference>
<keyword evidence="7" id="KW-1133">Transmembrane helix</keyword>
<keyword evidence="2" id="KW-0479">Metal-binding</keyword>
<keyword evidence="1" id="KW-0001">2Fe-2S</keyword>
<evidence type="ECO:0000256" key="3">
    <source>
        <dbReference type="ARBA" id="ARBA00023004"/>
    </source>
</evidence>
<dbReference type="RefSeq" id="WP_025229466.1">
    <property type="nucleotide sequence ID" value="NZ_CP007139.1"/>
</dbReference>
<proteinExistence type="predicted"/>
<dbReference type="SUPFAM" id="SSF50022">
    <property type="entry name" value="ISP domain"/>
    <property type="match status" value="1"/>
</dbReference>
<dbReference type="PANTHER" id="PTHR10134">
    <property type="entry name" value="CYTOCHROME B-C1 COMPLEX SUBUNIT RIESKE, MITOCHONDRIAL"/>
    <property type="match status" value="1"/>
</dbReference>
<keyword evidence="3" id="KW-0408">Iron</keyword>
<sequence length="163" mass="18373">MERKLNEDFPIDWDEDHYVSRREFFKFMTLASGGLAVGSIGLAAWSVMPRDHRKMDAKEIGELATLPVGGSMAFNYPREHDLCILVQPQPGVFKAYSRRCTHLSCPVEWEPEKNRLYCPCHNGAFSISDGKVLQGPPPRPLPEIMLEVRDGRLFAVGVKRGDA</sequence>
<evidence type="ECO:0000313" key="10">
    <source>
        <dbReference type="Proteomes" id="UP000027982"/>
    </source>
</evidence>
<dbReference type="OrthoDB" id="9802613at2"/>
<comment type="cofactor">
    <cofactor evidence="6">
        <name>[2Fe-2S] cluster</name>
        <dbReference type="ChEBI" id="CHEBI:190135"/>
    </cofactor>
</comment>
<dbReference type="InterPro" id="IPR036922">
    <property type="entry name" value="Rieske_2Fe-2S_sf"/>
</dbReference>
<dbReference type="eggNOG" id="COG0723">
    <property type="taxonomic scope" value="Bacteria"/>
</dbReference>